<sequence>MLDMAEIGPEDIVYDLGSGDGRIVINAVKIYNAKAVGLEADPSRVFWSRLVITLSGIGNRAKIIWGNFFNQNISEATVVTLFLSDTANQKLKSKFLEELKPGTRIVSYVWKFRGWKPVKADETEEIYLYVIGQSNLSLKECNIRYY</sequence>
<organism evidence="4 5">
    <name type="scientific">Methanobacterium bryantii</name>
    <dbReference type="NCBI Taxonomy" id="2161"/>
    <lineage>
        <taxon>Archaea</taxon>
        <taxon>Methanobacteriati</taxon>
        <taxon>Methanobacteriota</taxon>
        <taxon>Methanomada group</taxon>
        <taxon>Methanobacteria</taxon>
        <taxon>Methanobacteriales</taxon>
        <taxon>Methanobacteriaceae</taxon>
        <taxon>Methanobacterium</taxon>
    </lineage>
</organism>
<dbReference type="InterPro" id="IPR026170">
    <property type="entry name" value="FAM173A/B"/>
</dbReference>
<reference evidence="4 5" key="1">
    <citation type="journal article" date="2017" name="BMC Genomics">
        <title>Genomic analysis of methanogenic archaea reveals a shift towards energy conservation.</title>
        <authorList>
            <person name="Gilmore S.P."/>
            <person name="Henske J.K."/>
            <person name="Sexton J.A."/>
            <person name="Solomon K.V."/>
            <person name="Seppala S."/>
            <person name="Yoo J.I."/>
            <person name="Huyett L.M."/>
            <person name="Pressman A."/>
            <person name="Cogan J.Z."/>
            <person name="Kivenson V."/>
            <person name="Peng X."/>
            <person name="Tan Y."/>
            <person name="Valentine D.L."/>
            <person name="O'Malley M.A."/>
        </authorList>
    </citation>
    <scope>NUCLEOTIDE SEQUENCE [LARGE SCALE GENOMIC DNA]</scope>
    <source>
        <strain evidence="4 5">M.o.H.</strain>
    </source>
</reference>
<dbReference type="Proteomes" id="UP000217784">
    <property type="component" value="Unassembled WGS sequence"/>
</dbReference>
<dbReference type="GO" id="GO:0016279">
    <property type="term" value="F:protein-lysine N-methyltransferase activity"/>
    <property type="evidence" value="ECO:0007669"/>
    <property type="project" value="InterPro"/>
</dbReference>
<dbReference type="PANTHER" id="PTHR13610:SF11">
    <property type="entry name" value="METHYLTRANSFERASE DOMAIN-CONTAINING PROTEIN"/>
    <property type="match status" value="1"/>
</dbReference>
<comment type="caution">
    <text evidence="4">The sequence shown here is derived from an EMBL/GenBank/DDBJ whole genome shotgun (WGS) entry which is preliminary data.</text>
</comment>
<keyword evidence="5" id="KW-1185">Reference proteome</keyword>
<accession>A0A2A2H8N9</accession>
<keyword evidence="3" id="KW-0949">S-adenosyl-L-methionine</keyword>
<dbReference type="AlphaFoldDB" id="A0A2A2H8N9"/>
<keyword evidence="1" id="KW-0489">Methyltransferase</keyword>
<proteinExistence type="predicted"/>
<evidence type="ECO:0000313" key="4">
    <source>
        <dbReference type="EMBL" id="PAV05633.1"/>
    </source>
</evidence>
<evidence type="ECO:0008006" key="6">
    <source>
        <dbReference type="Google" id="ProtNLM"/>
    </source>
</evidence>
<evidence type="ECO:0000256" key="2">
    <source>
        <dbReference type="ARBA" id="ARBA00022679"/>
    </source>
</evidence>
<evidence type="ECO:0000256" key="1">
    <source>
        <dbReference type="ARBA" id="ARBA00022603"/>
    </source>
</evidence>
<dbReference type="Gene3D" id="3.40.50.150">
    <property type="entry name" value="Vaccinia Virus protein VP39"/>
    <property type="match status" value="1"/>
</dbReference>
<protein>
    <recommendedName>
        <fullName evidence="6">DOT1 domain-containing protein</fullName>
    </recommendedName>
</protein>
<dbReference type="EMBL" id="LMVM01000003">
    <property type="protein sequence ID" value="PAV05633.1"/>
    <property type="molecule type" value="Genomic_DNA"/>
</dbReference>
<name>A0A2A2H8N9_METBR</name>
<dbReference type="SUPFAM" id="SSF53335">
    <property type="entry name" value="S-adenosyl-L-methionine-dependent methyltransferases"/>
    <property type="match status" value="1"/>
</dbReference>
<dbReference type="InterPro" id="IPR029063">
    <property type="entry name" value="SAM-dependent_MTases_sf"/>
</dbReference>
<keyword evidence="2" id="KW-0808">Transferase</keyword>
<evidence type="ECO:0000256" key="3">
    <source>
        <dbReference type="ARBA" id="ARBA00022691"/>
    </source>
</evidence>
<dbReference type="GO" id="GO:0032259">
    <property type="term" value="P:methylation"/>
    <property type="evidence" value="ECO:0007669"/>
    <property type="project" value="UniProtKB-KW"/>
</dbReference>
<dbReference type="PANTHER" id="PTHR13610">
    <property type="entry name" value="METHYLTRANSFERASE DOMAIN-CONTAINING PROTEIN"/>
    <property type="match status" value="1"/>
</dbReference>
<gene>
    <name evidence="4" type="ORF">ASJ80_08660</name>
</gene>
<evidence type="ECO:0000313" key="5">
    <source>
        <dbReference type="Proteomes" id="UP000217784"/>
    </source>
</evidence>